<feature type="region of interest" description="Disordered" evidence="1">
    <location>
        <begin position="319"/>
        <end position="389"/>
    </location>
</feature>
<feature type="domain" description="PIN" evidence="2">
    <location>
        <begin position="128"/>
        <end position="203"/>
    </location>
</feature>
<dbReference type="AlphaFoldDB" id="A0A4R0RA29"/>
<evidence type="ECO:0000313" key="3">
    <source>
        <dbReference type="EMBL" id="TCD60989.1"/>
    </source>
</evidence>
<dbReference type="Pfam" id="PF13638">
    <property type="entry name" value="PIN_4"/>
    <property type="match status" value="1"/>
</dbReference>
<keyword evidence="4" id="KW-1185">Reference proteome</keyword>
<accession>A0A4R0RA29</accession>
<feature type="region of interest" description="Disordered" evidence="1">
    <location>
        <begin position="275"/>
        <end position="298"/>
    </location>
</feature>
<dbReference type="OrthoDB" id="69928at2759"/>
<sequence>MAAAVSAATATMADKKGPIATPNRLAMSRALGAAFLNHQVEQLEKSVSSKNSNGAWRERRYPSPQSNADSMRGVRNAYPPKSRTPSGGSPKLTKNTADDFPPLEKQVEVVRKDVGKVDRENLKDADVIVVDASVLVHAIGQLKKWARDGREEVVIVPLEALNTLDLLKKGTSTLAQRARTASRILEAQVGVNPRIRVQRDDAFVLWDNIPFKDLPSGTTAASCPEWIRRTICCARWEAEHATEEVKDRNTDAEKPTLRVLLAVLSSPPDAALLEASSGAPVTASPVPLPAPQPNKFEPRCAGTLISQWAARSGVEVLEIPATQSPPPSAPKDIPVSNRRLAEHGRRSGDAGRRSPEDKRTGAGRGRRNSHLRPGERGATPPGGGLVERPPAVMAMMEAVAQPSRVVRVLARGEKLDP</sequence>
<feature type="compositionally biased region" description="Polar residues" evidence="1">
    <location>
        <begin position="45"/>
        <end position="54"/>
    </location>
</feature>
<dbReference type="Gene3D" id="3.40.50.1010">
    <property type="entry name" value="5'-nuclease"/>
    <property type="match status" value="1"/>
</dbReference>
<dbReference type="InterPro" id="IPR020719">
    <property type="entry name" value="RNA3'_term_phos_cycl-like_CS"/>
</dbReference>
<evidence type="ECO:0000259" key="2">
    <source>
        <dbReference type="Pfam" id="PF13638"/>
    </source>
</evidence>
<evidence type="ECO:0000256" key="1">
    <source>
        <dbReference type="SAM" id="MobiDB-lite"/>
    </source>
</evidence>
<proteinExistence type="predicted"/>
<gene>
    <name evidence="3" type="ORF">EIP91_009179</name>
</gene>
<reference evidence="3 4" key="1">
    <citation type="submission" date="2018-11" db="EMBL/GenBank/DDBJ databases">
        <title>Genome assembly of Steccherinum ochraceum LE-BIN_3174, the white-rot fungus of the Steccherinaceae family (The Residual Polyporoid clade, Polyporales, Basidiomycota).</title>
        <authorList>
            <person name="Fedorova T.V."/>
            <person name="Glazunova O.A."/>
            <person name="Landesman E.O."/>
            <person name="Moiseenko K.V."/>
            <person name="Psurtseva N.V."/>
            <person name="Savinova O.S."/>
            <person name="Shakhova N.V."/>
            <person name="Tyazhelova T.V."/>
            <person name="Vasina D.V."/>
        </authorList>
    </citation>
    <scope>NUCLEOTIDE SEQUENCE [LARGE SCALE GENOMIC DNA]</scope>
    <source>
        <strain evidence="3 4">LE-BIN_3174</strain>
    </source>
</reference>
<name>A0A4R0RA29_9APHY</name>
<dbReference type="STRING" id="92696.A0A4R0RA29"/>
<organism evidence="3 4">
    <name type="scientific">Steccherinum ochraceum</name>
    <dbReference type="NCBI Taxonomy" id="92696"/>
    <lineage>
        <taxon>Eukaryota</taxon>
        <taxon>Fungi</taxon>
        <taxon>Dikarya</taxon>
        <taxon>Basidiomycota</taxon>
        <taxon>Agaricomycotina</taxon>
        <taxon>Agaricomycetes</taxon>
        <taxon>Polyporales</taxon>
        <taxon>Steccherinaceae</taxon>
        <taxon>Steccherinum</taxon>
    </lineage>
</organism>
<dbReference type="InterPro" id="IPR002716">
    <property type="entry name" value="PIN_dom"/>
</dbReference>
<dbReference type="EMBL" id="RWJN01000518">
    <property type="protein sequence ID" value="TCD60989.1"/>
    <property type="molecule type" value="Genomic_DNA"/>
</dbReference>
<evidence type="ECO:0000313" key="4">
    <source>
        <dbReference type="Proteomes" id="UP000292702"/>
    </source>
</evidence>
<feature type="compositionally biased region" description="Polar residues" evidence="1">
    <location>
        <begin position="83"/>
        <end position="95"/>
    </location>
</feature>
<dbReference type="PROSITE" id="PS01287">
    <property type="entry name" value="RTC"/>
    <property type="match status" value="1"/>
</dbReference>
<protein>
    <recommendedName>
        <fullName evidence="2">PIN domain-containing protein</fullName>
    </recommendedName>
</protein>
<comment type="caution">
    <text evidence="3">The sequence shown here is derived from an EMBL/GenBank/DDBJ whole genome shotgun (WGS) entry which is preliminary data.</text>
</comment>
<feature type="compositionally biased region" description="Basic and acidic residues" evidence="1">
    <location>
        <begin position="339"/>
        <end position="360"/>
    </location>
</feature>
<feature type="region of interest" description="Disordered" evidence="1">
    <location>
        <begin position="45"/>
        <end position="103"/>
    </location>
</feature>
<dbReference type="Proteomes" id="UP000292702">
    <property type="component" value="Unassembled WGS sequence"/>
</dbReference>